<keyword evidence="5" id="KW-1185">Reference proteome</keyword>
<evidence type="ECO:0000256" key="3">
    <source>
        <dbReference type="SAM" id="MobiDB-lite"/>
    </source>
</evidence>
<evidence type="ECO:0000256" key="1">
    <source>
        <dbReference type="ARBA" id="ARBA00022603"/>
    </source>
</evidence>
<dbReference type="Pfam" id="PF03602">
    <property type="entry name" value="Cons_hypoth95"/>
    <property type="match status" value="1"/>
</dbReference>
<gene>
    <name evidence="4" type="ORF">PPROV_000038100</name>
</gene>
<accession>A0A830H3G3</accession>
<feature type="region of interest" description="Disordered" evidence="3">
    <location>
        <begin position="108"/>
        <end position="131"/>
    </location>
</feature>
<dbReference type="InterPro" id="IPR029063">
    <property type="entry name" value="SAM-dependent_MTases_sf"/>
</dbReference>
<dbReference type="GO" id="GO:0008168">
    <property type="term" value="F:methyltransferase activity"/>
    <property type="evidence" value="ECO:0007669"/>
    <property type="project" value="UniProtKB-KW"/>
</dbReference>
<dbReference type="Proteomes" id="UP000660262">
    <property type="component" value="Unassembled WGS sequence"/>
</dbReference>
<evidence type="ECO:0000313" key="4">
    <source>
        <dbReference type="EMBL" id="GHP01625.1"/>
    </source>
</evidence>
<keyword evidence="2" id="KW-0808">Transferase</keyword>
<organism evidence="4 5">
    <name type="scientific">Pycnococcus provasolii</name>
    <dbReference type="NCBI Taxonomy" id="41880"/>
    <lineage>
        <taxon>Eukaryota</taxon>
        <taxon>Viridiplantae</taxon>
        <taxon>Chlorophyta</taxon>
        <taxon>Pseudoscourfieldiophyceae</taxon>
        <taxon>Pseudoscourfieldiales</taxon>
        <taxon>Pycnococcaceae</taxon>
        <taxon>Pycnococcus</taxon>
    </lineage>
</organism>
<comment type="caution">
    <text evidence="4">The sequence shown here is derived from an EMBL/GenBank/DDBJ whole genome shotgun (WGS) entry which is preliminary data.</text>
</comment>
<feature type="region of interest" description="Disordered" evidence="3">
    <location>
        <begin position="222"/>
        <end position="264"/>
    </location>
</feature>
<dbReference type="EMBL" id="BNJQ01000001">
    <property type="protein sequence ID" value="GHP01625.1"/>
    <property type="molecule type" value="Genomic_DNA"/>
</dbReference>
<name>A0A830H3G3_9CHLO</name>
<reference evidence="4" key="1">
    <citation type="submission" date="2020-10" db="EMBL/GenBank/DDBJ databases">
        <title>Unveiling of a novel bifunctional photoreceptor, Dualchrome1, isolated from a cosmopolitan green alga.</title>
        <authorList>
            <person name="Suzuki S."/>
            <person name="Kawachi M."/>
        </authorList>
    </citation>
    <scope>NUCLEOTIDE SEQUENCE</scope>
    <source>
        <strain evidence="4">NIES 2893</strain>
    </source>
</reference>
<dbReference type="OrthoDB" id="3548at2759"/>
<evidence type="ECO:0000313" key="5">
    <source>
        <dbReference type="Proteomes" id="UP000660262"/>
    </source>
</evidence>
<dbReference type="AlphaFoldDB" id="A0A830H3G3"/>
<protein>
    <submittedName>
        <fullName evidence="4">Uncharacterized protein</fullName>
    </submittedName>
</protein>
<dbReference type="PANTHER" id="PTHR43542:SF1">
    <property type="entry name" value="METHYLTRANSFERASE"/>
    <property type="match status" value="1"/>
</dbReference>
<evidence type="ECO:0000256" key="2">
    <source>
        <dbReference type="ARBA" id="ARBA00022679"/>
    </source>
</evidence>
<dbReference type="InterPro" id="IPR004398">
    <property type="entry name" value="RNA_MeTrfase_RsmD"/>
</dbReference>
<proteinExistence type="predicted"/>
<dbReference type="Gene3D" id="3.40.50.150">
    <property type="entry name" value="Vaccinia Virus protein VP39"/>
    <property type="match status" value="1"/>
</dbReference>
<dbReference type="GO" id="GO:0031167">
    <property type="term" value="P:rRNA methylation"/>
    <property type="evidence" value="ECO:0007669"/>
    <property type="project" value="InterPro"/>
</dbReference>
<sequence>MGPLHMRVPVNVNGSFHGSFNGSFHGSRLSLNLYPCSKIHKRCSSGSGGSGGSVGGGAVAVAADNIIGEGDDGGEGLGDAGDMDVASLWAELAQDSDLPVGPMIVEEKKRQNQSRQVRSVVTDDDGNDDGVARVQWPEFLDSDENDDDVDDMDDSIQFTVKQAKQANENLIKDDDAAAATAAAAVRKQTEKASSRDDTEFEREIKILENVDDVATQRLARQMRRERRREQRQKAAKLASNKLAETAEAESKATRSATAKGDARTTKTEFLDNAYVNPNTLPGAERGKWKTHKRLRIVSGALGGRRILSPDTPSVRPMMERVRGAAMDMLVARVAKSARGFPTGSRWLDLYSGTGAVGVEAVSRGCAGAHFVECDSDVLKRVLNVNLRSLDVHGVASKNGGAAGDVVVHPMTVEVFLNRHRESRGEPFEFISVTPPYQLVDYSVLLELLGSSGALCSDRSTVLVEFPLEESRAIPEKLCVSTHEDASAVNGDLRLARERRYGRTVLAMYSPANM</sequence>
<dbReference type="PANTHER" id="PTHR43542">
    <property type="entry name" value="METHYLTRANSFERASE"/>
    <property type="match status" value="1"/>
</dbReference>
<keyword evidence="1" id="KW-0489">Methyltransferase</keyword>
<dbReference type="SUPFAM" id="SSF53335">
    <property type="entry name" value="S-adenosyl-L-methionine-dependent methyltransferases"/>
    <property type="match status" value="1"/>
</dbReference>